<feature type="transmembrane region" description="Helical" evidence="1">
    <location>
        <begin position="9"/>
        <end position="26"/>
    </location>
</feature>
<dbReference type="Pfam" id="PF09648">
    <property type="entry name" value="YycI"/>
    <property type="match status" value="1"/>
</dbReference>
<reference evidence="3 4" key="1">
    <citation type="submission" date="2012-09" db="EMBL/GenBank/DDBJ databases">
        <title>Genome Sequence of Bacillus sp. DW5-4.</title>
        <authorList>
            <person name="Lai Q."/>
            <person name="Liu Y."/>
            <person name="Shao Z."/>
        </authorList>
    </citation>
    <scope>NUCLEOTIDE SEQUENCE [LARGE SCALE GENOMIC DNA]</scope>
    <source>
        <strain evidence="3 4">DW5-4</strain>
    </source>
</reference>
<comment type="caution">
    <text evidence="3">The sequence shown here is derived from an EMBL/GenBank/DDBJ whole genome shotgun (WGS) entry which is preliminary data.</text>
</comment>
<evidence type="ECO:0000259" key="2">
    <source>
        <dbReference type="Pfam" id="PF09648"/>
    </source>
</evidence>
<dbReference type="InterPro" id="IPR018604">
    <property type="entry name" value="YycI-like"/>
</dbReference>
<proteinExistence type="predicted"/>
<dbReference type="GO" id="GO:0016020">
    <property type="term" value="C:membrane"/>
    <property type="evidence" value="ECO:0007669"/>
    <property type="project" value="InterPro"/>
</dbReference>
<keyword evidence="1" id="KW-0472">Membrane</keyword>
<keyword evidence="1" id="KW-0812">Transmembrane</keyword>
<dbReference type="RefSeq" id="WP_034324635.1">
    <property type="nucleotide sequence ID" value="NZ_JAVIKA010000001.1"/>
</dbReference>
<dbReference type="Proteomes" id="UP000028091">
    <property type="component" value="Unassembled WGS sequence"/>
</dbReference>
<dbReference type="OrthoDB" id="2388036at2"/>
<dbReference type="Gene3D" id="2.40.128.690">
    <property type="entry name" value="YycH protein, domain 3-like"/>
    <property type="match status" value="1"/>
</dbReference>
<dbReference type="EMBL" id="JOTP01000031">
    <property type="protein sequence ID" value="KEP25121.1"/>
    <property type="molecule type" value="Genomic_DNA"/>
</dbReference>
<keyword evidence="4" id="KW-1185">Reference proteome</keyword>
<evidence type="ECO:0000313" key="4">
    <source>
        <dbReference type="Proteomes" id="UP000028091"/>
    </source>
</evidence>
<dbReference type="eggNOG" id="COG4853">
    <property type="taxonomic scope" value="Bacteria"/>
</dbReference>
<sequence length="287" mass="32917">MEWNKTKTIFILAFLVLDIFLGFQYFEKRSTDHFAIIEKTDTLEEMKADGIKYGNLSDEAKIGYRITAEKKQYTKKDVDGLADQKAKSRFPKTDKDDPVTLLEMTFNKPVALPKKDMKTAATNLVNQRLLDGKNYKLWSIDEETGKIVFFQMYKGKYIFQEGLDDTETIGRITLDLNDQNEVVSYQQSMVTSINEVRKETLVPALETVKDLYTQNMLNQNTTVKKVELGYYTQYPGASTQVMVPVWRVELEGVSAGSKKKTEEEYLINAIDGSTLDHIEKDDKSSME</sequence>
<protein>
    <submittedName>
        <fullName evidence="3">YycFG regulatory protein</fullName>
    </submittedName>
</protein>
<dbReference type="AlphaFoldDB" id="A0A081L795"/>
<evidence type="ECO:0000313" key="3">
    <source>
        <dbReference type="EMBL" id="KEP25121.1"/>
    </source>
</evidence>
<organism evidence="3 4">
    <name type="scientific">Bacillus zhangzhouensis</name>
    <dbReference type="NCBI Taxonomy" id="1178540"/>
    <lineage>
        <taxon>Bacteria</taxon>
        <taxon>Bacillati</taxon>
        <taxon>Bacillota</taxon>
        <taxon>Bacilli</taxon>
        <taxon>Bacillales</taxon>
        <taxon>Bacillaceae</taxon>
        <taxon>Bacillus</taxon>
    </lineage>
</organism>
<evidence type="ECO:0000256" key="1">
    <source>
        <dbReference type="SAM" id="Phobius"/>
    </source>
</evidence>
<gene>
    <name evidence="3" type="ORF">BA70_11805</name>
</gene>
<accession>A0A081L795</accession>
<feature type="domain" description="Regulatory protein YycH-like" evidence="2">
    <location>
        <begin position="37"/>
        <end position="270"/>
    </location>
</feature>
<name>A0A081L795_9BACI</name>
<keyword evidence="1" id="KW-1133">Transmembrane helix</keyword>